<dbReference type="Pfam" id="PF22924">
    <property type="entry name" value="ACOX_C_alpha1"/>
    <property type="match status" value="1"/>
</dbReference>
<dbReference type="Proteomes" id="UP000571817">
    <property type="component" value="Unassembled WGS sequence"/>
</dbReference>
<evidence type="ECO:0000259" key="15">
    <source>
        <dbReference type="Pfam" id="PF22924"/>
    </source>
</evidence>
<protein>
    <recommendedName>
        <fullName evidence="4">acyl-CoA oxidase</fullName>
        <ecNumber evidence="4">1.3.3.6</ecNumber>
    </recommendedName>
</protein>
<organism evidence="16 17">
    <name type="scientific">Allobranchiibius huperziae</name>
    <dbReference type="NCBI Taxonomy" id="1874116"/>
    <lineage>
        <taxon>Bacteria</taxon>
        <taxon>Bacillati</taxon>
        <taxon>Actinomycetota</taxon>
        <taxon>Actinomycetes</taxon>
        <taxon>Micrococcales</taxon>
        <taxon>Dermacoccaceae</taxon>
        <taxon>Allobranchiibius</taxon>
    </lineage>
</organism>
<dbReference type="Pfam" id="PF02770">
    <property type="entry name" value="Acyl-CoA_dh_M"/>
    <property type="match status" value="1"/>
</dbReference>
<evidence type="ECO:0000259" key="12">
    <source>
        <dbReference type="Pfam" id="PF01756"/>
    </source>
</evidence>
<keyword evidence="5" id="KW-0285">Flavoprotein</keyword>
<evidence type="ECO:0000256" key="1">
    <source>
        <dbReference type="ARBA" id="ARBA00001974"/>
    </source>
</evidence>
<dbReference type="RefSeq" id="WP_179482689.1">
    <property type="nucleotide sequence ID" value="NZ_JACCFW010000001.1"/>
</dbReference>
<evidence type="ECO:0000259" key="14">
    <source>
        <dbReference type="Pfam" id="PF02771"/>
    </source>
</evidence>
<dbReference type="PANTHER" id="PTHR10909">
    <property type="entry name" value="ELECTRON TRANSPORT OXIDOREDUCTASE"/>
    <property type="match status" value="1"/>
</dbReference>
<comment type="subcellular location">
    <subcellularLocation>
        <location evidence="2">Peroxisome</location>
    </subcellularLocation>
</comment>
<dbReference type="GO" id="GO:0003997">
    <property type="term" value="F:acyl-CoA oxidase activity"/>
    <property type="evidence" value="ECO:0007669"/>
    <property type="project" value="UniProtKB-EC"/>
</dbReference>
<evidence type="ECO:0000256" key="8">
    <source>
        <dbReference type="ARBA" id="ARBA00023002"/>
    </source>
</evidence>
<evidence type="ECO:0000256" key="10">
    <source>
        <dbReference type="ARBA" id="ARBA00023140"/>
    </source>
</evidence>
<feature type="compositionally biased region" description="Polar residues" evidence="11">
    <location>
        <begin position="1"/>
        <end position="23"/>
    </location>
</feature>
<accession>A0A853DDW4</accession>
<evidence type="ECO:0000256" key="9">
    <source>
        <dbReference type="ARBA" id="ARBA00023098"/>
    </source>
</evidence>
<evidence type="ECO:0000313" key="17">
    <source>
        <dbReference type="Proteomes" id="UP000571817"/>
    </source>
</evidence>
<dbReference type="GO" id="GO:0055088">
    <property type="term" value="P:lipid homeostasis"/>
    <property type="evidence" value="ECO:0007669"/>
    <property type="project" value="TreeGrafter"/>
</dbReference>
<name>A0A853DDW4_9MICO</name>
<dbReference type="Pfam" id="PF02771">
    <property type="entry name" value="Acyl-CoA_dh_N"/>
    <property type="match status" value="1"/>
</dbReference>
<sequence length="676" mass="73266">MTTTSTSDPQPDAAQQTPSKAQDSTTAASSPSSVTPTPGISPVAEQLRRTVDGAWWELRERARTELAPEDLLGEPGLPVEEQRERVLRQLLRVAEQGYGRVGFPTEYGGTYNYGASCVLFEMQALGDLSLLVKTGVQFGLFGGAVMRLGTERHFATYLEDIMTCKLLGCFAMTEVGHGSNVQRLETTAVYDDATQEIVLDSPTESSVKTYIGNAARDGRMAVVFAQLRTAEGEHGVHAILVPIRDAEGTPLPGVTIGDNGDKAGLPGVDNGTLAFHGVRVPKANLLNAFGDIDDNGRYVSDIESSNRRFFTMLGTLVRGRVCVGGGSGAAAKKALAIALRYGSVRRQFEAPGQEEETVVLDYLAHQRKLLPRLAKSYALSFAQNSVTELLQELHGTPQVDGQERDENAGRELETRVAGLKATTTWHAVDTIQVCREACGGAGYLADNQLGQMRADVDVFATFEGDNTVLMQLVAKGLLTEFAEVWGGLAGPELVSKLSKQVAGGVVERTTGRAGIQRLVDLAKGRDNESAMDDHGWQLSMFEQRADHALETLGMRLRKANKENAFQLFNNAQDHVLFAARTHIDRVILEEAQAAYTEMTGGPAKELLGRTLTLYALDSIEQDKAWFIEHGRLNTTRSRLVTATINELCGELRGHVTDLVDALGIPDELITAPIAQR</sequence>
<dbReference type="EMBL" id="JACCFW010000001">
    <property type="protein sequence ID" value="NYJ75766.1"/>
    <property type="molecule type" value="Genomic_DNA"/>
</dbReference>
<evidence type="ECO:0000256" key="2">
    <source>
        <dbReference type="ARBA" id="ARBA00004275"/>
    </source>
</evidence>
<evidence type="ECO:0000256" key="7">
    <source>
        <dbReference type="ARBA" id="ARBA00022832"/>
    </source>
</evidence>
<comment type="similarity">
    <text evidence="3">Belongs to the acyl-CoA oxidase family.</text>
</comment>
<feature type="domain" description="Acyl-CoA oxidase C-alpha1" evidence="15">
    <location>
        <begin position="314"/>
        <end position="478"/>
    </location>
</feature>
<dbReference type="InterPro" id="IPR002655">
    <property type="entry name" value="Acyl-CoA_oxidase_C"/>
</dbReference>
<dbReference type="EC" id="1.3.3.6" evidence="4"/>
<feature type="compositionally biased region" description="Low complexity" evidence="11">
    <location>
        <begin position="24"/>
        <end position="43"/>
    </location>
</feature>
<proteinExistence type="inferred from homology"/>
<reference evidence="16 17" key="1">
    <citation type="submission" date="2020-07" db="EMBL/GenBank/DDBJ databases">
        <title>Sequencing the genomes of 1000 actinobacteria strains.</title>
        <authorList>
            <person name="Klenk H.-P."/>
        </authorList>
    </citation>
    <scope>NUCLEOTIDE SEQUENCE [LARGE SCALE GENOMIC DNA]</scope>
    <source>
        <strain evidence="16 17">DSM 29531</strain>
    </source>
</reference>
<feature type="domain" description="Acyl-CoA oxidase C-terminal" evidence="12">
    <location>
        <begin position="537"/>
        <end position="674"/>
    </location>
</feature>
<keyword evidence="9" id="KW-0443">Lipid metabolism</keyword>
<dbReference type="SUPFAM" id="SSF56645">
    <property type="entry name" value="Acyl-CoA dehydrogenase NM domain-like"/>
    <property type="match status" value="1"/>
</dbReference>
<comment type="cofactor">
    <cofactor evidence="1">
        <name>FAD</name>
        <dbReference type="ChEBI" id="CHEBI:57692"/>
    </cofactor>
</comment>
<dbReference type="InterPro" id="IPR009100">
    <property type="entry name" value="AcylCoA_DH/oxidase_NM_dom_sf"/>
</dbReference>
<dbReference type="GO" id="GO:0071949">
    <property type="term" value="F:FAD binding"/>
    <property type="evidence" value="ECO:0007669"/>
    <property type="project" value="InterPro"/>
</dbReference>
<dbReference type="InterPro" id="IPR013786">
    <property type="entry name" value="AcylCoA_DH/ox_N"/>
</dbReference>
<dbReference type="InterPro" id="IPR012258">
    <property type="entry name" value="Acyl-CoA_oxidase"/>
</dbReference>
<dbReference type="AlphaFoldDB" id="A0A853DDW4"/>
<dbReference type="GO" id="GO:0033540">
    <property type="term" value="P:fatty acid beta-oxidation using acyl-CoA oxidase"/>
    <property type="evidence" value="ECO:0007669"/>
    <property type="project" value="TreeGrafter"/>
</dbReference>
<evidence type="ECO:0000256" key="11">
    <source>
        <dbReference type="SAM" id="MobiDB-lite"/>
    </source>
</evidence>
<evidence type="ECO:0000256" key="5">
    <source>
        <dbReference type="ARBA" id="ARBA00022630"/>
    </source>
</evidence>
<feature type="domain" description="Acyl-CoA dehydrogenase/oxidase N-terminal" evidence="14">
    <location>
        <begin position="89"/>
        <end position="163"/>
    </location>
</feature>
<evidence type="ECO:0000256" key="6">
    <source>
        <dbReference type="ARBA" id="ARBA00022827"/>
    </source>
</evidence>
<dbReference type="InterPro" id="IPR055060">
    <property type="entry name" value="ACOX_C_alpha1"/>
</dbReference>
<dbReference type="PIRSF" id="PIRSF000168">
    <property type="entry name" value="Acyl-CoA_oxidase"/>
    <property type="match status" value="1"/>
</dbReference>
<dbReference type="Gene3D" id="2.40.110.10">
    <property type="entry name" value="Butyryl-CoA Dehydrogenase, subunit A, domain 2"/>
    <property type="match status" value="1"/>
</dbReference>
<dbReference type="InterPro" id="IPR036250">
    <property type="entry name" value="AcylCo_DH-like_C"/>
</dbReference>
<dbReference type="PANTHER" id="PTHR10909:SF382">
    <property type="entry name" value="ACYL-COENZYME A OXIDASE"/>
    <property type="match status" value="1"/>
</dbReference>
<feature type="domain" description="Acyl-CoA oxidase/dehydrogenase middle" evidence="13">
    <location>
        <begin position="169"/>
        <end position="277"/>
    </location>
</feature>
<keyword evidence="10" id="KW-0576">Peroxisome</keyword>
<gene>
    <name evidence="16" type="ORF">HNR15_002729</name>
</gene>
<comment type="caution">
    <text evidence="16">The sequence shown here is derived from an EMBL/GenBank/DDBJ whole genome shotgun (WGS) entry which is preliminary data.</text>
</comment>
<keyword evidence="8 16" id="KW-0560">Oxidoreductase</keyword>
<evidence type="ECO:0000259" key="13">
    <source>
        <dbReference type="Pfam" id="PF02770"/>
    </source>
</evidence>
<dbReference type="InterPro" id="IPR037069">
    <property type="entry name" value="AcylCoA_DH/ox_N_sf"/>
</dbReference>
<keyword evidence="17" id="KW-1185">Reference proteome</keyword>
<evidence type="ECO:0000313" key="16">
    <source>
        <dbReference type="EMBL" id="NYJ75766.1"/>
    </source>
</evidence>
<dbReference type="Gene3D" id="1.20.140.10">
    <property type="entry name" value="Butyryl-CoA Dehydrogenase, subunit A, domain 3"/>
    <property type="match status" value="2"/>
</dbReference>
<dbReference type="FunFam" id="1.20.140.10:FF:000007">
    <property type="entry name" value="Acyl-coenzyme A oxidase"/>
    <property type="match status" value="1"/>
</dbReference>
<keyword evidence="6" id="KW-0274">FAD</keyword>
<dbReference type="GO" id="GO:0005504">
    <property type="term" value="F:fatty acid binding"/>
    <property type="evidence" value="ECO:0007669"/>
    <property type="project" value="TreeGrafter"/>
</dbReference>
<dbReference type="SUPFAM" id="SSF47203">
    <property type="entry name" value="Acyl-CoA dehydrogenase C-terminal domain-like"/>
    <property type="match status" value="2"/>
</dbReference>
<feature type="region of interest" description="Disordered" evidence="11">
    <location>
        <begin position="1"/>
        <end position="46"/>
    </location>
</feature>
<dbReference type="InterPro" id="IPR006091">
    <property type="entry name" value="Acyl-CoA_Oxase/DH_mid-dom"/>
</dbReference>
<evidence type="ECO:0000256" key="3">
    <source>
        <dbReference type="ARBA" id="ARBA00006288"/>
    </source>
</evidence>
<dbReference type="FunFam" id="1.20.140.10:FF:000010">
    <property type="entry name" value="Acyl-coenzyme A oxidase"/>
    <property type="match status" value="1"/>
</dbReference>
<dbReference type="InterPro" id="IPR046373">
    <property type="entry name" value="Acyl-CoA_Oxase/DH_mid-dom_sf"/>
</dbReference>
<keyword evidence="7" id="KW-0276">Fatty acid metabolism</keyword>
<dbReference type="Gene3D" id="1.10.540.10">
    <property type="entry name" value="Acyl-CoA dehydrogenase/oxidase, N-terminal domain"/>
    <property type="match status" value="1"/>
</dbReference>
<dbReference type="FunFam" id="2.40.110.10:FF:000005">
    <property type="entry name" value="Acyl-coenzyme A oxidase"/>
    <property type="match status" value="1"/>
</dbReference>
<evidence type="ECO:0000256" key="4">
    <source>
        <dbReference type="ARBA" id="ARBA00012870"/>
    </source>
</evidence>
<dbReference type="Pfam" id="PF01756">
    <property type="entry name" value="ACOX"/>
    <property type="match status" value="1"/>
</dbReference>